<dbReference type="Gene3D" id="3.30.540.10">
    <property type="entry name" value="Fructose-1,6-Bisphosphatase, subunit A, domain 1"/>
    <property type="match status" value="1"/>
</dbReference>
<evidence type="ECO:0000313" key="7">
    <source>
        <dbReference type="EMBL" id="CAA9526160.1"/>
    </source>
</evidence>
<dbReference type="GO" id="GO:0006020">
    <property type="term" value="P:inositol metabolic process"/>
    <property type="evidence" value="ECO:0007669"/>
    <property type="project" value="TreeGrafter"/>
</dbReference>
<feature type="binding site" evidence="6">
    <location>
        <position position="28"/>
    </location>
    <ligand>
        <name>Mg(2+)</name>
        <dbReference type="ChEBI" id="CHEBI:18420"/>
        <label>1</label>
        <note>catalytic</note>
    </ligand>
</feature>
<dbReference type="GO" id="GO:0007165">
    <property type="term" value="P:signal transduction"/>
    <property type="evidence" value="ECO:0007669"/>
    <property type="project" value="TreeGrafter"/>
</dbReference>
<dbReference type="PANTHER" id="PTHR20854:SF4">
    <property type="entry name" value="INOSITOL-1-MONOPHOSPHATASE-RELATED"/>
    <property type="match status" value="1"/>
</dbReference>
<protein>
    <recommendedName>
        <fullName evidence="2">inositol-phosphate phosphatase</fullName>
        <ecNumber evidence="2">3.1.3.25</ecNumber>
    </recommendedName>
</protein>
<evidence type="ECO:0000256" key="6">
    <source>
        <dbReference type="PIRSR" id="PIRSR600760-2"/>
    </source>
</evidence>
<gene>
    <name evidence="7" type="ORF">AVDCRST_MAG79-529</name>
</gene>
<keyword evidence="5 6" id="KW-0460">Magnesium</keyword>
<dbReference type="EMBL" id="CADCWC010000101">
    <property type="protein sequence ID" value="CAA9526160.1"/>
    <property type="molecule type" value="Genomic_DNA"/>
</dbReference>
<dbReference type="AlphaFoldDB" id="A0A6J4TLB2"/>
<keyword evidence="3 6" id="KW-0479">Metal-binding</keyword>
<dbReference type="InterPro" id="IPR000760">
    <property type="entry name" value="Inositol_monophosphatase-like"/>
</dbReference>
<dbReference type="GO" id="GO:0046872">
    <property type="term" value="F:metal ion binding"/>
    <property type="evidence" value="ECO:0007669"/>
    <property type="project" value="UniProtKB-KW"/>
</dbReference>
<reference evidence="7" key="1">
    <citation type="submission" date="2020-02" db="EMBL/GenBank/DDBJ databases">
        <authorList>
            <person name="Meier V. D."/>
        </authorList>
    </citation>
    <scope>NUCLEOTIDE SEQUENCE</scope>
    <source>
        <strain evidence="7">AVDCRST_MAG79</strain>
    </source>
</reference>
<dbReference type="Gene3D" id="3.40.190.80">
    <property type="match status" value="1"/>
</dbReference>
<dbReference type="PANTHER" id="PTHR20854">
    <property type="entry name" value="INOSITOL MONOPHOSPHATASE"/>
    <property type="match status" value="1"/>
</dbReference>
<evidence type="ECO:0000256" key="3">
    <source>
        <dbReference type="ARBA" id="ARBA00022723"/>
    </source>
</evidence>
<dbReference type="SUPFAM" id="SSF56655">
    <property type="entry name" value="Carbohydrate phosphatase"/>
    <property type="match status" value="1"/>
</dbReference>
<evidence type="ECO:0000256" key="5">
    <source>
        <dbReference type="ARBA" id="ARBA00022842"/>
    </source>
</evidence>
<dbReference type="PROSITE" id="PS00630">
    <property type="entry name" value="IMP_2"/>
    <property type="match status" value="1"/>
</dbReference>
<feature type="binding site" evidence="6">
    <location>
        <position position="27"/>
    </location>
    <ligand>
        <name>Mg(2+)</name>
        <dbReference type="ChEBI" id="CHEBI:18420"/>
        <label>1</label>
        <note>catalytic</note>
    </ligand>
</feature>
<dbReference type="GO" id="GO:0008934">
    <property type="term" value="F:inositol monophosphate 1-phosphatase activity"/>
    <property type="evidence" value="ECO:0007669"/>
    <property type="project" value="TreeGrafter"/>
</dbReference>
<dbReference type="EC" id="3.1.3.25" evidence="2"/>
<comment type="catalytic activity">
    <reaction evidence="1">
        <text>a myo-inositol phosphate + H2O = myo-inositol + phosphate</text>
        <dbReference type="Rhea" id="RHEA:24056"/>
        <dbReference type="ChEBI" id="CHEBI:15377"/>
        <dbReference type="ChEBI" id="CHEBI:17268"/>
        <dbReference type="ChEBI" id="CHEBI:43474"/>
        <dbReference type="ChEBI" id="CHEBI:84139"/>
        <dbReference type="EC" id="3.1.3.25"/>
    </reaction>
</comment>
<evidence type="ECO:0000256" key="1">
    <source>
        <dbReference type="ARBA" id="ARBA00001033"/>
    </source>
</evidence>
<evidence type="ECO:0000256" key="4">
    <source>
        <dbReference type="ARBA" id="ARBA00022801"/>
    </source>
</evidence>
<feature type="binding site" evidence="6">
    <location>
        <position position="9"/>
    </location>
    <ligand>
        <name>Mg(2+)</name>
        <dbReference type="ChEBI" id="CHEBI:18420"/>
        <label>1</label>
        <note>catalytic</note>
    </ligand>
</feature>
<keyword evidence="4 7" id="KW-0378">Hydrolase</keyword>
<dbReference type="InterPro" id="IPR020583">
    <property type="entry name" value="Inositol_monoP_metal-BS"/>
</dbReference>
<comment type="cofactor">
    <cofactor evidence="6">
        <name>Mg(2+)</name>
        <dbReference type="ChEBI" id="CHEBI:18420"/>
    </cofactor>
</comment>
<dbReference type="PRINTS" id="PR00377">
    <property type="entry name" value="IMPHPHTASES"/>
</dbReference>
<name>A0A6J4TLB2_9ACTN</name>
<evidence type="ECO:0000256" key="2">
    <source>
        <dbReference type="ARBA" id="ARBA00013106"/>
    </source>
</evidence>
<accession>A0A6J4TLB2</accession>
<proteinExistence type="predicted"/>
<feature type="non-terminal residue" evidence="7">
    <location>
        <position position="1"/>
    </location>
</feature>
<dbReference type="PROSITE" id="PS00629">
    <property type="entry name" value="IMP_1"/>
    <property type="match status" value="1"/>
</dbReference>
<dbReference type="GO" id="GO:0046854">
    <property type="term" value="P:phosphatidylinositol phosphate biosynthetic process"/>
    <property type="evidence" value="ECO:0007669"/>
    <property type="project" value="InterPro"/>
</dbReference>
<dbReference type="Pfam" id="PF00459">
    <property type="entry name" value="Inositol_P"/>
    <property type="match status" value="1"/>
</dbReference>
<organism evidence="7">
    <name type="scientific">uncultured Thermoleophilia bacterium</name>
    <dbReference type="NCBI Taxonomy" id="1497501"/>
    <lineage>
        <taxon>Bacteria</taxon>
        <taxon>Bacillati</taxon>
        <taxon>Actinomycetota</taxon>
        <taxon>Thermoleophilia</taxon>
        <taxon>environmental samples</taxon>
    </lineage>
</organism>
<feature type="binding site" evidence="6">
    <location>
        <position position="152"/>
    </location>
    <ligand>
        <name>Mg(2+)</name>
        <dbReference type="ChEBI" id="CHEBI:18420"/>
        <label>1</label>
        <note>catalytic</note>
    </ligand>
</feature>
<feature type="binding site" evidence="6">
    <location>
        <position position="25"/>
    </location>
    <ligand>
        <name>Mg(2+)</name>
        <dbReference type="ChEBI" id="CHEBI:18420"/>
        <label>1</label>
        <note>catalytic</note>
    </ligand>
</feature>
<dbReference type="InterPro" id="IPR020550">
    <property type="entry name" value="Inositol_monophosphatase_CS"/>
</dbReference>
<sequence length="195" mass="19887">RPDDAVLGEEGTDRAGSTGLTWVVDPLDGTTNFLYRYPQWAVSVCCEDGDGQLVGCVHDPNRGETFSALGGGGAALDGVPIHVSTLGELDRALVGTGFNYDRAVRAGQAAALGTVLPAVRDVRRGGSAALDLAWTACGRLDGFWEAGLQRWDWAAGVLLVREAGGVVTAGPTAHGPVGHVAAGLALAEALAALVG</sequence>